<dbReference type="REBASE" id="297729">
    <property type="entry name" value="CinStR01McrBCP"/>
</dbReference>
<evidence type="ECO:0000313" key="1">
    <source>
        <dbReference type="EMBL" id="QBA20217.1"/>
    </source>
</evidence>
<dbReference type="Gene3D" id="3.90.320.10">
    <property type="match status" value="1"/>
</dbReference>
<dbReference type="GO" id="GO:0004519">
    <property type="term" value="F:endonuclease activity"/>
    <property type="evidence" value="ECO:0007669"/>
    <property type="project" value="UniProtKB-KW"/>
</dbReference>
<accession>A0A411DIN3</accession>
<proteinExistence type="predicted"/>
<dbReference type="EMBL" id="CP035532">
    <property type="protein sequence ID" value="QBA20217.1"/>
    <property type="molecule type" value="Genomic_DNA"/>
</dbReference>
<dbReference type="InterPro" id="IPR011604">
    <property type="entry name" value="PDDEXK-like_dom_sf"/>
</dbReference>
<name>A0A411DIN3_CHRID</name>
<protein>
    <submittedName>
        <fullName evidence="1">Restriction endonuclease</fullName>
    </submittedName>
</protein>
<keyword evidence="1" id="KW-0378">Hydrolase</keyword>
<dbReference type="AlphaFoldDB" id="A0A411DIN3"/>
<gene>
    <name evidence="1" type="ORF">EU348_03160</name>
</gene>
<dbReference type="InterPro" id="IPR019292">
    <property type="entry name" value="McrC"/>
</dbReference>
<dbReference type="PANTHER" id="PTHR38733:SF1">
    <property type="entry name" value="TYPE IV METHYL-DIRECTED RESTRICTION ENZYME ECOKMCRBC"/>
    <property type="match status" value="1"/>
</dbReference>
<sequence>MSRIQVFEHSFLAIGESGFEQKHFVALSKLNALHNYKYFDLKHNGIVFKQFVGVLQADNLTIEILPKIDRYESEENKKKWQSVLIEMLHVTKKLKIQQVGQANVAKQSITLLDIYFEWFLNEVQLLIHQGLIKQYYKQTGNVKALKGKLEFAIHIQKNLAHKERFYTTHQVYGKDHLIHQILGQALDIITNLSKGSNLHAKCKTLKLDFPEVKSINATESTFTKLPKSRKNTPYETAISIARLIILNYAPNISKGTEKMLALLFDMNKLWEEYILIRIKQASRDNNIQVYGQKSKAFWNNVSIRPDIVLVSDKEQFIIDTKWKNIDNNKPSIHDLRQMYVYNEYWQSNKSLLLYPSNNDDFDGYIRFVELDNTADQHKCGLGKVSIFKDCNKLLNDQIGSKILNWIMNEDKIRV</sequence>
<dbReference type="Pfam" id="PF10117">
    <property type="entry name" value="McrBC"/>
    <property type="match status" value="1"/>
</dbReference>
<reference evidence="1" key="1">
    <citation type="submission" date="2019-01" db="EMBL/GenBank/DDBJ databases">
        <title>Whole Genome Sequencing for Putative Detection of Antimicrobial Resistance and Potential Virulence Factors in Chryseobacterium indologenes isolated from Nile Tilapia in Tanzania.</title>
        <authorList>
            <person name="Mwega E."/>
            <person name="Mutoloki S."/>
            <person name="Mugimba K."/>
            <person name="Colquhoun D."/>
            <person name="Mdegela R."/>
            <person name="Evensen O."/>
            <person name="Wasteson Y."/>
        </authorList>
    </citation>
    <scope>NUCLEOTIDE SEQUENCE [LARGE SCALE GENOMIC DNA]</scope>
    <source>
        <strain evidence="1">StR 01</strain>
    </source>
</reference>
<dbReference type="PANTHER" id="PTHR38733">
    <property type="entry name" value="PROTEIN MCRC"/>
    <property type="match status" value="1"/>
</dbReference>
<organism evidence="1">
    <name type="scientific">Chryseobacterium indologenes</name>
    <name type="common">Flavobacterium indologenes</name>
    <dbReference type="NCBI Taxonomy" id="253"/>
    <lineage>
        <taxon>Bacteria</taxon>
        <taxon>Pseudomonadati</taxon>
        <taxon>Bacteroidota</taxon>
        <taxon>Flavobacteriia</taxon>
        <taxon>Flavobacteriales</taxon>
        <taxon>Weeksellaceae</taxon>
        <taxon>Chryseobacterium group</taxon>
        <taxon>Chryseobacterium</taxon>
    </lineage>
</organism>
<keyword evidence="1" id="KW-0255">Endonuclease</keyword>
<keyword evidence="1" id="KW-0540">Nuclease</keyword>